<reference evidence="3 4" key="1">
    <citation type="submission" date="2016-11" db="EMBL/GenBank/DDBJ databases">
        <authorList>
            <person name="Jaros S."/>
            <person name="Januszkiewicz K."/>
            <person name="Wedrychowicz H."/>
        </authorList>
    </citation>
    <scope>NUCLEOTIDE SEQUENCE [LARGE SCALE GENOMIC DNA]</scope>
    <source>
        <strain evidence="3 4">CGMCC 1.8863</strain>
    </source>
</reference>
<dbReference type="SUPFAM" id="SSF51004">
    <property type="entry name" value="C-terminal (heme d1) domain of cytochrome cd1-nitrite reductase"/>
    <property type="match status" value="1"/>
</dbReference>
<name>A0A1M6AZ92_9FLAO</name>
<dbReference type="Pfam" id="PF10282">
    <property type="entry name" value="Lactonase"/>
    <property type="match status" value="1"/>
</dbReference>
<evidence type="ECO:0000313" key="3">
    <source>
        <dbReference type="EMBL" id="SHI41790.1"/>
    </source>
</evidence>
<dbReference type="OrthoDB" id="9790815at2"/>
<dbReference type="InterPro" id="IPR011048">
    <property type="entry name" value="Haem_d1_sf"/>
</dbReference>
<dbReference type="Proteomes" id="UP000184231">
    <property type="component" value="Unassembled WGS sequence"/>
</dbReference>
<comment type="similarity">
    <text evidence="1">Belongs to the cycloisomerase 2 family.</text>
</comment>
<evidence type="ECO:0000256" key="1">
    <source>
        <dbReference type="ARBA" id="ARBA00005564"/>
    </source>
</evidence>
<dbReference type="GO" id="GO:0005829">
    <property type="term" value="C:cytosol"/>
    <property type="evidence" value="ECO:0007669"/>
    <property type="project" value="TreeGrafter"/>
</dbReference>
<dbReference type="InterPro" id="IPR015943">
    <property type="entry name" value="WD40/YVTN_repeat-like_dom_sf"/>
</dbReference>
<dbReference type="GO" id="GO:0017057">
    <property type="term" value="F:6-phosphogluconolactonase activity"/>
    <property type="evidence" value="ECO:0007669"/>
    <property type="project" value="TreeGrafter"/>
</dbReference>
<dbReference type="AlphaFoldDB" id="A0A1M6AZ92"/>
<dbReference type="InterPro" id="IPR019405">
    <property type="entry name" value="Lactonase_7-beta_prop"/>
</dbReference>
<dbReference type="RefSeq" id="WP_072762854.1">
    <property type="nucleotide sequence ID" value="NZ_FQYX01000002.1"/>
</dbReference>
<dbReference type="STRING" id="558155.SAMN04487911_10212"/>
<evidence type="ECO:0000313" key="4">
    <source>
        <dbReference type="Proteomes" id="UP000184231"/>
    </source>
</evidence>
<evidence type="ECO:0000256" key="2">
    <source>
        <dbReference type="ARBA" id="ARBA00022526"/>
    </source>
</evidence>
<dbReference type="Gene3D" id="2.130.10.10">
    <property type="entry name" value="YVTN repeat-like/Quinoprotein amine dehydrogenase"/>
    <property type="match status" value="1"/>
</dbReference>
<protein>
    <submittedName>
        <fullName evidence="3">6-phosphogluconolactonase</fullName>
    </submittedName>
</protein>
<keyword evidence="2" id="KW-0313">Glucose metabolism</keyword>
<dbReference type="InterPro" id="IPR050282">
    <property type="entry name" value="Cycloisomerase_2"/>
</dbReference>
<dbReference type="PANTHER" id="PTHR30344">
    <property type="entry name" value="6-PHOSPHOGLUCONOLACTONASE-RELATED"/>
    <property type="match status" value="1"/>
</dbReference>
<dbReference type="PROSITE" id="PS51257">
    <property type="entry name" value="PROKAR_LIPOPROTEIN"/>
    <property type="match status" value="1"/>
</dbReference>
<keyword evidence="2" id="KW-0119">Carbohydrate metabolism</keyword>
<dbReference type="PANTHER" id="PTHR30344:SF1">
    <property type="entry name" value="6-PHOSPHOGLUCONOLACTONASE"/>
    <property type="match status" value="1"/>
</dbReference>
<gene>
    <name evidence="3" type="ORF">SAMN04487911_10212</name>
</gene>
<sequence length="387" mass="41969">MKLFIVPCTIVLLLFSIGSCKQTKKENQPAIDSSSTSVIKSDKNMELLVGTYTQEESQGIYKLNFNPVTGELSDPSLVVETENPSYLHISKDRNRVYAVNENSQGAISSFGWNADRTKLNLIGQQPSEGQHPCYITLNEDTNLLAAANYSSGNIVVYKVSKDGRIEGDSQVKTHEGKGPVMPDQASARAHCVQFDAHAKYLYAVDLGIDQVLVYPIDDQGNLGASQVALALEKGDGPRHLIFHPTKNLVFLVNELSSSVVTAKVNPENGTMVVVDKKSTLPTGYKGKNASADIHLSSNGKFLYASNRGHNSIAVFSASEDGSLQLLDNTSVEGDWPRNFVLSPNEKFLLVANQNSNNITVFSVDAKNGLLGFTGNQIALSKPVSLNF</sequence>
<organism evidence="3 4">
    <name type="scientific">Arenibacter nanhaiticus</name>
    <dbReference type="NCBI Taxonomy" id="558155"/>
    <lineage>
        <taxon>Bacteria</taxon>
        <taxon>Pseudomonadati</taxon>
        <taxon>Bacteroidota</taxon>
        <taxon>Flavobacteriia</taxon>
        <taxon>Flavobacteriales</taxon>
        <taxon>Flavobacteriaceae</taxon>
        <taxon>Arenibacter</taxon>
    </lineage>
</organism>
<keyword evidence="4" id="KW-1185">Reference proteome</keyword>
<dbReference type="FunFam" id="2.130.10.10:FF:000306">
    <property type="entry name" value="3-carboxymuconate cyclase"/>
    <property type="match status" value="1"/>
</dbReference>
<proteinExistence type="inferred from homology"/>
<dbReference type="EMBL" id="FQYX01000002">
    <property type="protein sequence ID" value="SHI41790.1"/>
    <property type="molecule type" value="Genomic_DNA"/>
</dbReference>
<dbReference type="GO" id="GO:0006006">
    <property type="term" value="P:glucose metabolic process"/>
    <property type="evidence" value="ECO:0007669"/>
    <property type="project" value="UniProtKB-KW"/>
</dbReference>
<accession>A0A1M6AZ92</accession>